<dbReference type="EMBL" id="SHBH01000007">
    <property type="protein sequence ID" value="RZO26741.1"/>
    <property type="molecule type" value="Genomic_DNA"/>
</dbReference>
<dbReference type="GO" id="GO:0006227">
    <property type="term" value="P:dUDP biosynthetic process"/>
    <property type="evidence" value="ECO:0007669"/>
    <property type="project" value="TreeGrafter"/>
</dbReference>
<evidence type="ECO:0000259" key="13">
    <source>
        <dbReference type="Pfam" id="PF02223"/>
    </source>
</evidence>
<dbReference type="Proteomes" id="UP000319384">
    <property type="component" value="Unassembled WGS sequence"/>
</dbReference>
<organism evidence="14 15">
    <name type="scientific">SAR86 cluster bacterium</name>
    <dbReference type="NCBI Taxonomy" id="2030880"/>
    <lineage>
        <taxon>Bacteria</taxon>
        <taxon>Pseudomonadati</taxon>
        <taxon>Pseudomonadota</taxon>
        <taxon>Gammaproteobacteria</taxon>
        <taxon>SAR86 cluster</taxon>
    </lineage>
</organism>
<dbReference type="Gene3D" id="3.40.50.300">
    <property type="entry name" value="P-loop containing nucleotide triphosphate hydrolases"/>
    <property type="match status" value="1"/>
</dbReference>
<feature type="domain" description="Thymidylate kinase-like" evidence="13">
    <location>
        <begin position="6"/>
        <end position="190"/>
    </location>
</feature>
<reference evidence="14 15" key="1">
    <citation type="submission" date="2019-02" db="EMBL/GenBank/DDBJ databases">
        <title>Prokaryotic population dynamics and viral predation in marine succession experiment using metagenomics: the confinement effect.</title>
        <authorList>
            <person name="Haro-Moreno J.M."/>
            <person name="Rodriguez-Valera F."/>
            <person name="Lopez-Perez M."/>
        </authorList>
    </citation>
    <scope>NUCLEOTIDE SEQUENCE [LARGE SCALE GENOMIC DNA]</scope>
    <source>
        <strain evidence="14">MED-G162</strain>
    </source>
</reference>
<keyword evidence="7 12" id="KW-0418">Kinase</keyword>
<dbReference type="HAMAP" id="MF_00165">
    <property type="entry name" value="Thymidylate_kinase"/>
    <property type="match status" value="1"/>
</dbReference>
<dbReference type="Pfam" id="PF02223">
    <property type="entry name" value="Thymidylate_kin"/>
    <property type="match status" value="1"/>
</dbReference>
<keyword evidence="4 12" id="KW-0808">Transferase</keyword>
<dbReference type="InterPro" id="IPR018094">
    <property type="entry name" value="Thymidylate_kinase"/>
</dbReference>
<evidence type="ECO:0000256" key="10">
    <source>
        <dbReference type="ARBA" id="ARBA00048743"/>
    </source>
</evidence>
<dbReference type="InterPro" id="IPR039430">
    <property type="entry name" value="Thymidylate_kin-like_dom"/>
</dbReference>
<dbReference type="EC" id="2.7.4.9" evidence="2 12"/>
<dbReference type="AlphaFoldDB" id="A0A520MZU7"/>
<keyword evidence="8 12" id="KW-0067">ATP-binding</keyword>
<sequence length="197" mass="22400">MKIISFEGIEGVGKSTQITLLKEFLESKNLTVETYREPGSTKAGEKIRNILLDNNNELTNESELLLMFASRAELVSKVIKNCQSDYLLLDRFYDASLAYQGYGRKISISLIDSLISFIDCPIPDLSILLDIPVEEGFKRKENDTKDRIESSSLEFFQSVRDGYLNIANENNDRFIVINALNDIESVHKEIIKNPLLK</sequence>
<name>A0A520MZU7_9GAMM</name>
<evidence type="ECO:0000313" key="14">
    <source>
        <dbReference type="EMBL" id="RZO26741.1"/>
    </source>
</evidence>
<dbReference type="GO" id="GO:0005524">
    <property type="term" value="F:ATP binding"/>
    <property type="evidence" value="ECO:0007669"/>
    <property type="project" value="UniProtKB-UniRule"/>
</dbReference>
<evidence type="ECO:0000256" key="8">
    <source>
        <dbReference type="ARBA" id="ARBA00022840"/>
    </source>
</evidence>
<evidence type="ECO:0000256" key="2">
    <source>
        <dbReference type="ARBA" id="ARBA00012980"/>
    </source>
</evidence>
<dbReference type="NCBIfam" id="TIGR00041">
    <property type="entry name" value="DTMP_kinase"/>
    <property type="match status" value="1"/>
</dbReference>
<evidence type="ECO:0000256" key="6">
    <source>
        <dbReference type="ARBA" id="ARBA00022741"/>
    </source>
</evidence>
<evidence type="ECO:0000256" key="1">
    <source>
        <dbReference type="ARBA" id="ARBA00009776"/>
    </source>
</evidence>
<keyword evidence="6 12" id="KW-0547">Nucleotide-binding</keyword>
<evidence type="ECO:0000256" key="12">
    <source>
        <dbReference type="HAMAP-Rule" id="MF_00165"/>
    </source>
</evidence>
<comment type="function">
    <text evidence="11 12">Phosphorylation of dTMP to form dTDP in both de novo and salvage pathways of dTTP synthesis.</text>
</comment>
<comment type="caution">
    <text evidence="14">The sequence shown here is derived from an EMBL/GenBank/DDBJ whole genome shotgun (WGS) entry which is preliminary data.</text>
</comment>
<evidence type="ECO:0000256" key="9">
    <source>
        <dbReference type="ARBA" id="ARBA00029962"/>
    </source>
</evidence>
<dbReference type="CDD" id="cd01672">
    <property type="entry name" value="TMPK"/>
    <property type="match status" value="1"/>
</dbReference>
<feature type="binding site" evidence="12">
    <location>
        <begin position="8"/>
        <end position="15"/>
    </location>
    <ligand>
        <name>ATP</name>
        <dbReference type="ChEBI" id="CHEBI:30616"/>
    </ligand>
</feature>
<comment type="catalytic activity">
    <reaction evidence="10 12">
        <text>dTMP + ATP = dTDP + ADP</text>
        <dbReference type="Rhea" id="RHEA:13517"/>
        <dbReference type="ChEBI" id="CHEBI:30616"/>
        <dbReference type="ChEBI" id="CHEBI:58369"/>
        <dbReference type="ChEBI" id="CHEBI:63528"/>
        <dbReference type="ChEBI" id="CHEBI:456216"/>
        <dbReference type="EC" id="2.7.4.9"/>
    </reaction>
</comment>
<evidence type="ECO:0000256" key="4">
    <source>
        <dbReference type="ARBA" id="ARBA00022679"/>
    </source>
</evidence>
<protein>
    <recommendedName>
        <fullName evidence="3 12">Thymidylate kinase</fullName>
        <ecNumber evidence="2 12">2.7.4.9</ecNumber>
    </recommendedName>
    <alternativeName>
        <fullName evidence="9 12">dTMP kinase</fullName>
    </alternativeName>
</protein>
<dbReference type="FunFam" id="3.40.50.300:FF:000225">
    <property type="entry name" value="Thymidylate kinase"/>
    <property type="match status" value="1"/>
</dbReference>
<evidence type="ECO:0000256" key="3">
    <source>
        <dbReference type="ARBA" id="ARBA00017144"/>
    </source>
</evidence>
<dbReference type="GO" id="GO:0006235">
    <property type="term" value="P:dTTP biosynthetic process"/>
    <property type="evidence" value="ECO:0007669"/>
    <property type="project" value="UniProtKB-UniRule"/>
</dbReference>
<evidence type="ECO:0000256" key="5">
    <source>
        <dbReference type="ARBA" id="ARBA00022727"/>
    </source>
</evidence>
<gene>
    <name evidence="12 14" type="primary">tmk</name>
    <name evidence="14" type="ORF">EVA95_01480</name>
</gene>
<evidence type="ECO:0000256" key="7">
    <source>
        <dbReference type="ARBA" id="ARBA00022777"/>
    </source>
</evidence>
<proteinExistence type="inferred from homology"/>
<dbReference type="PANTHER" id="PTHR10344:SF4">
    <property type="entry name" value="UMP-CMP KINASE 2, MITOCHONDRIAL"/>
    <property type="match status" value="1"/>
</dbReference>
<dbReference type="GO" id="GO:0005829">
    <property type="term" value="C:cytosol"/>
    <property type="evidence" value="ECO:0007669"/>
    <property type="project" value="TreeGrafter"/>
</dbReference>
<dbReference type="SUPFAM" id="SSF52540">
    <property type="entry name" value="P-loop containing nucleoside triphosphate hydrolases"/>
    <property type="match status" value="1"/>
</dbReference>
<dbReference type="InterPro" id="IPR027417">
    <property type="entry name" value="P-loop_NTPase"/>
</dbReference>
<accession>A0A520MZU7</accession>
<dbReference type="GO" id="GO:0004798">
    <property type="term" value="F:dTMP kinase activity"/>
    <property type="evidence" value="ECO:0007669"/>
    <property type="project" value="UniProtKB-UniRule"/>
</dbReference>
<dbReference type="PANTHER" id="PTHR10344">
    <property type="entry name" value="THYMIDYLATE KINASE"/>
    <property type="match status" value="1"/>
</dbReference>
<comment type="similarity">
    <text evidence="1 12">Belongs to the thymidylate kinase family.</text>
</comment>
<keyword evidence="5 12" id="KW-0545">Nucleotide biosynthesis</keyword>
<evidence type="ECO:0000313" key="15">
    <source>
        <dbReference type="Proteomes" id="UP000319384"/>
    </source>
</evidence>
<evidence type="ECO:0000256" key="11">
    <source>
        <dbReference type="ARBA" id="ARBA00057735"/>
    </source>
</evidence>
<dbReference type="GO" id="GO:0006233">
    <property type="term" value="P:dTDP biosynthetic process"/>
    <property type="evidence" value="ECO:0007669"/>
    <property type="project" value="InterPro"/>
</dbReference>